<gene>
    <name evidence="6" type="ORF">GUY60_27645</name>
</gene>
<feature type="domain" description="NADPH-dependent reductive aminase-like C-terminal" evidence="5">
    <location>
        <begin position="195"/>
        <end position="319"/>
    </location>
</feature>
<dbReference type="Pfam" id="PF03446">
    <property type="entry name" value="NAD_binding_2"/>
    <property type="match status" value="1"/>
</dbReference>
<evidence type="ECO:0000256" key="1">
    <source>
        <dbReference type="ARBA" id="ARBA00009080"/>
    </source>
</evidence>
<dbReference type="PIRSF" id="PIRSF000103">
    <property type="entry name" value="HIBADH"/>
    <property type="match status" value="1"/>
</dbReference>
<dbReference type="InterPro" id="IPR006115">
    <property type="entry name" value="6PGDH_NADP-bd"/>
</dbReference>
<feature type="compositionally biased region" description="Polar residues" evidence="3">
    <location>
        <begin position="1"/>
        <end position="14"/>
    </location>
</feature>
<dbReference type="Pfam" id="PF21761">
    <property type="entry name" value="RedAm-like_C"/>
    <property type="match status" value="1"/>
</dbReference>
<evidence type="ECO:0000256" key="3">
    <source>
        <dbReference type="SAM" id="MobiDB-lite"/>
    </source>
</evidence>
<dbReference type="AlphaFoldDB" id="A0A964UTJ6"/>
<evidence type="ECO:0000256" key="2">
    <source>
        <dbReference type="ARBA" id="ARBA00023002"/>
    </source>
</evidence>
<dbReference type="OrthoDB" id="4029976at2"/>
<dbReference type="InterPro" id="IPR051265">
    <property type="entry name" value="HIBADH-related_NP60_sf"/>
</dbReference>
<accession>A0A964UTJ6</accession>
<organism evidence="6 7">
    <name type="scientific">Streptomyces boluensis</name>
    <dbReference type="NCBI Taxonomy" id="1775135"/>
    <lineage>
        <taxon>Bacteria</taxon>
        <taxon>Bacillati</taxon>
        <taxon>Actinomycetota</taxon>
        <taxon>Actinomycetes</taxon>
        <taxon>Kitasatosporales</taxon>
        <taxon>Streptomycetaceae</taxon>
        <taxon>Streptomyces</taxon>
    </lineage>
</organism>
<evidence type="ECO:0000259" key="4">
    <source>
        <dbReference type="Pfam" id="PF03446"/>
    </source>
</evidence>
<comment type="caution">
    <text evidence="6">The sequence shown here is derived from an EMBL/GenBank/DDBJ whole genome shotgun (WGS) entry which is preliminary data.</text>
</comment>
<evidence type="ECO:0000313" key="6">
    <source>
        <dbReference type="EMBL" id="NBE55129.1"/>
    </source>
</evidence>
<dbReference type="PANTHER" id="PTHR43580:SF2">
    <property type="entry name" value="CYTOKINE-LIKE NUCLEAR FACTOR N-PAC"/>
    <property type="match status" value="1"/>
</dbReference>
<dbReference type="GO" id="GO:0050661">
    <property type="term" value="F:NADP binding"/>
    <property type="evidence" value="ECO:0007669"/>
    <property type="project" value="InterPro"/>
</dbReference>
<sequence>MSRTTADPTATPPESVTGAVTDTDTATGTATETAADTGAVTVLGLGQLGTTLARAFLAAGHATTVWNRSPRKAGSLVAEGAAAAASLTGALAAGPLVVIAVSDYAAVRELLEPVADRLRGKVLVNLTSGTPEQARAEAAWAGQHGAAYLDGAAMSGTRIVGTPEALFVFSGAPEVFEARRGVLAALGNALLVGPDAGAAAVYDTALFGLAWGALAGFHHAVALTGAEGVDPVAFATVAAGHMPFVTGLMVTHADHVATGRYPDDDGTVDVHAAALEHLAESSRVRGIGTELPDMVRALLARASAAGHGADGIAAVAEAFHTAQEQNHA</sequence>
<dbReference type="GO" id="GO:0016491">
    <property type="term" value="F:oxidoreductase activity"/>
    <property type="evidence" value="ECO:0007669"/>
    <property type="project" value="UniProtKB-KW"/>
</dbReference>
<keyword evidence="7" id="KW-1185">Reference proteome</keyword>
<feature type="domain" description="6-phosphogluconate dehydrogenase NADP-binding" evidence="4">
    <location>
        <begin position="40"/>
        <end position="191"/>
    </location>
</feature>
<reference evidence="6" key="1">
    <citation type="submission" date="2020-01" db="EMBL/GenBank/DDBJ databases">
        <title>Whole-genome analyses of novel actinobacteria.</title>
        <authorList>
            <person name="Sahin N."/>
        </authorList>
    </citation>
    <scope>NUCLEOTIDE SEQUENCE</scope>
    <source>
        <strain evidence="6">YC537</strain>
    </source>
</reference>
<dbReference type="Gene3D" id="3.40.50.720">
    <property type="entry name" value="NAD(P)-binding Rossmann-like Domain"/>
    <property type="match status" value="1"/>
</dbReference>
<dbReference type="Gene3D" id="1.10.1040.10">
    <property type="entry name" value="N-(1-d-carboxylethyl)-l-norvaline Dehydrogenase, domain 2"/>
    <property type="match status" value="1"/>
</dbReference>
<feature type="region of interest" description="Disordered" evidence="3">
    <location>
        <begin position="1"/>
        <end position="22"/>
    </location>
</feature>
<evidence type="ECO:0000313" key="7">
    <source>
        <dbReference type="Proteomes" id="UP000598297"/>
    </source>
</evidence>
<dbReference type="RefSeq" id="WP_161702594.1">
    <property type="nucleotide sequence ID" value="NZ_JAAAHS010000285.1"/>
</dbReference>
<name>A0A964UTJ6_9ACTN</name>
<comment type="similarity">
    <text evidence="1">Belongs to the HIBADH-related family.</text>
</comment>
<dbReference type="InterPro" id="IPR036291">
    <property type="entry name" value="NAD(P)-bd_dom_sf"/>
</dbReference>
<dbReference type="SUPFAM" id="SSF51735">
    <property type="entry name" value="NAD(P)-binding Rossmann-fold domains"/>
    <property type="match status" value="1"/>
</dbReference>
<dbReference type="EMBL" id="JAAAHS010000285">
    <property type="protein sequence ID" value="NBE55129.1"/>
    <property type="molecule type" value="Genomic_DNA"/>
</dbReference>
<dbReference type="Proteomes" id="UP000598297">
    <property type="component" value="Unassembled WGS sequence"/>
</dbReference>
<proteinExistence type="inferred from homology"/>
<dbReference type="InterPro" id="IPR013328">
    <property type="entry name" value="6PGD_dom2"/>
</dbReference>
<dbReference type="PANTHER" id="PTHR43580">
    <property type="entry name" value="OXIDOREDUCTASE GLYR1-RELATED"/>
    <property type="match status" value="1"/>
</dbReference>
<dbReference type="InterPro" id="IPR048666">
    <property type="entry name" value="RedAm-like_C"/>
</dbReference>
<evidence type="ECO:0000259" key="5">
    <source>
        <dbReference type="Pfam" id="PF21761"/>
    </source>
</evidence>
<keyword evidence="2" id="KW-0560">Oxidoreductase</keyword>
<protein>
    <submittedName>
        <fullName evidence="6">NAD(P)-binding domain-containing protein</fullName>
    </submittedName>
</protein>
<dbReference type="InterPro" id="IPR015815">
    <property type="entry name" value="HIBADH-related"/>
</dbReference>